<dbReference type="RefSeq" id="WP_345602565.1">
    <property type="nucleotide sequence ID" value="NZ_BAABKQ010000001.1"/>
</dbReference>
<evidence type="ECO:0000256" key="1">
    <source>
        <dbReference type="SAM" id="MobiDB-lite"/>
    </source>
</evidence>
<evidence type="ECO:0000259" key="2">
    <source>
        <dbReference type="Pfam" id="PF13614"/>
    </source>
</evidence>
<proteinExistence type="predicted"/>
<sequence length="397" mass="42003">MQDFGYSDAQNVGTAPAGPPWLASGAQAERAAAAPGPFRPVPPTAAHAPPASENPSPAPRILGPAPAPMPADPSENGAAPTGPTPARSRASAHRELSDLDLLQRSRRPPSGGWRRAVHVASGRLINPGESRAEAAHRELVARIDQPIRGDYRIAVLSLKGGVGKTTTTIGLGSTFASVRGDRVIAVDANPDLGTLGQRVRSQTSSTARGLLEDPRIRRYSDVRAHTSQARSRLEVIASEKDPAVSEAFSEQNYRSVLRILQSYYNIVLTDCGTGLMHSAMAGVLDTADALVLVTSPAIDGARSALATLDWLEHHDRGDLVEGCVVVINSAGRGTSAVKLPQLQELFAGRCRVVHTIPFDPHLAEGSEVDLDLLGRGTRRAFLELAAVVAEGFSLPRR</sequence>
<feature type="region of interest" description="Disordered" evidence="1">
    <location>
        <begin position="1"/>
        <end position="114"/>
    </location>
</feature>
<feature type="domain" description="AAA" evidence="2">
    <location>
        <begin position="153"/>
        <end position="313"/>
    </location>
</feature>
<reference evidence="4" key="1">
    <citation type="journal article" date="2019" name="Int. J. Syst. Evol. Microbiol.">
        <title>The Global Catalogue of Microorganisms (GCM) 10K type strain sequencing project: providing services to taxonomists for standard genome sequencing and annotation.</title>
        <authorList>
            <consortium name="The Broad Institute Genomics Platform"/>
            <consortium name="The Broad Institute Genome Sequencing Center for Infectious Disease"/>
            <person name="Wu L."/>
            <person name="Ma J."/>
        </authorList>
    </citation>
    <scope>NUCLEOTIDE SEQUENCE [LARGE SCALE GENOMIC DNA]</scope>
    <source>
        <strain evidence="4">JCM 18542</strain>
    </source>
</reference>
<dbReference type="EMBL" id="BAABKQ010000001">
    <property type="protein sequence ID" value="GAA4819402.1"/>
    <property type="molecule type" value="Genomic_DNA"/>
</dbReference>
<dbReference type="Gene3D" id="3.40.50.300">
    <property type="entry name" value="P-loop containing nucleotide triphosphate hydrolases"/>
    <property type="match status" value="1"/>
</dbReference>
<dbReference type="PANTHER" id="PTHR43384">
    <property type="entry name" value="SEPTUM SITE-DETERMINING PROTEIN MIND HOMOLOG, CHLOROPLASTIC-RELATED"/>
    <property type="match status" value="1"/>
</dbReference>
<accession>A0ABP9D0X9</accession>
<keyword evidence="4" id="KW-1185">Reference proteome</keyword>
<dbReference type="InterPro" id="IPR050625">
    <property type="entry name" value="ParA/MinD_ATPase"/>
</dbReference>
<dbReference type="Proteomes" id="UP001500839">
    <property type="component" value="Unassembled WGS sequence"/>
</dbReference>
<evidence type="ECO:0000313" key="4">
    <source>
        <dbReference type="Proteomes" id="UP001500839"/>
    </source>
</evidence>
<evidence type="ECO:0000313" key="3">
    <source>
        <dbReference type="EMBL" id="GAA4819402.1"/>
    </source>
</evidence>
<protein>
    <recommendedName>
        <fullName evidence="2">AAA domain-containing protein</fullName>
    </recommendedName>
</protein>
<dbReference type="InterPro" id="IPR027417">
    <property type="entry name" value="P-loop_NTPase"/>
</dbReference>
<name>A0ABP9D0X9_9ACTN</name>
<feature type="compositionally biased region" description="Basic and acidic residues" evidence="1">
    <location>
        <begin position="92"/>
        <end position="103"/>
    </location>
</feature>
<dbReference type="PANTHER" id="PTHR43384:SF14">
    <property type="entry name" value="ESX-1 SECRETION-ASSOCIATED PROTEIN ESPI"/>
    <property type="match status" value="1"/>
</dbReference>
<comment type="caution">
    <text evidence="3">The sequence shown here is derived from an EMBL/GenBank/DDBJ whole genome shotgun (WGS) entry which is preliminary data.</text>
</comment>
<dbReference type="InterPro" id="IPR025669">
    <property type="entry name" value="AAA_dom"/>
</dbReference>
<gene>
    <name evidence="3" type="ORF">GCM10023353_28830</name>
</gene>
<dbReference type="Pfam" id="PF13614">
    <property type="entry name" value="AAA_31"/>
    <property type="match status" value="1"/>
</dbReference>
<dbReference type="SUPFAM" id="SSF52540">
    <property type="entry name" value="P-loop containing nucleoside triphosphate hydrolases"/>
    <property type="match status" value="1"/>
</dbReference>
<organism evidence="3 4">
    <name type="scientific">Tomitella cavernea</name>
    <dbReference type="NCBI Taxonomy" id="1387982"/>
    <lineage>
        <taxon>Bacteria</taxon>
        <taxon>Bacillati</taxon>
        <taxon>Actinomycetota</taxon>
        <taxon>Actinomycetes</taxon>
        <taxon>Mycobacteriales</taxon>
        <taxon>Tomitella</taxon>
    </lineage>
</organism>
<feature type="compositionally biased region" description="Low complexity" evidence="1">
    <location>
        <begin position="23"/>
        <end position="36"/>
    </location>
</feature>
<feature type="compositionally biased region" description="Low complexity" evidence="1">
    <location>
        <begin position="44"/>
        <end position="55"/>
    </location>
</feature>